<dbReference type="SUPFAM" id="SSF53335">
    <property type="entry name" value="S-adenosyl-L-methionine-dependent methyltransferases"/>
    <property type="match status" value="1"/>
</dbReference>
<evidence type="ECO:0000313" key="1">
    <source>
        <dbReference type="EMBL" id="CAG8971543.1"/>
    </source>
</evidence>
<dbReference type="AlphaFoldDB" id="A0A9N9LCE8"/>
<gene>
    <name evidence="1" type="ORF">HYALB_00005439</name>
</gene>
<dbReference type="Gene3D" id="3.40.50.150">
    <property type="entry name" value="Vaccinia Virus protein VP39"/>
    <property type="match status" value="1"/>
</dbReference>
<reference evidence="1" key="1">
    <citation type="submission" date="2021-07" db="EMBL/GenBank/DDBJ databases">
        <authorList>
            <person name="Durling M."/>
        </authorList>
    </citation>
    <scope>NUCLEOTIDE SEQUENCE</scope>
</reference>
<comment type="caution">
    <text evidence="1">The sequence shown here is derived from an EMBL/GenBank/DDBJ whole genome shotgun (WGS) entry which is preliminary data.</text>
</comment>
<name>A0A9N9LCE8_9HELO</name>
<protein>
    <recommendedName>
        <fullName evidence="3">S-adenosyl-L-methionine-dependent methyltransferase</fullName>
    </recommendedName>
</protein>
<dbReference type="Pfam" id="PF13489">
    <property type="entry name" value="Methyltransf_23"/>
    <property type="match status" value="1"/>
</dbReference>
<dbReference type="OrthoDB" id="184880at2759"/>
<keyword evidence="2" id="KW-1185">Reference proteome</keyword>
<sequence length="281" mass="32016">MPPLAPQSSSDDYALRRDYLASSRLNIQSRLWRDSLGYTIHPCIPKLQDDARIADIGTGTGTWMVEFALQKQSTTIQLDGFDIDISQCPPSQWLPPNIEFRLWNAFNDVPTSLHGVYDLVHIRLFMINIKNNDPSAIIQNAYKMLKPGGWLQWEEVDNTNNHLVKLDDSLEVPAMESLLNYIHVGSRNHRGGDEWFLNIVNTLGSSDFANVTLKPHEDPPILRRWVFETWLLTLEEFSTTKLRGTEQETTNLRLIKEAYEESKLGAVIQLGKLVCIAQKLG</sequence>
<dbReference type="EMBL" id="CAJVRM010000021">
    <property type="protein sequence ID" value="CAG8971543.1"/>
    <property type="molecule type" value="Genomic_DNA"/>
</dbReference>
<organism evidence="1 2">
    <name type="scientific">Hymenoscyphus albidus</name>
    <dbReference type="NCBI Taxonomy" id="595503"/>
    <lineage>
        <taxon>Eukaryota</taxon>
        <taxon>Fungi</taxon>
        <taxon>Dikarya</taxon>
        <taxon>Ascomycota</taxon>
        <taxon>Pezizomycotina</taxon>
        <taxon>Leotiomycetes</taxon>
        <taxon>Helotiales</taxon>
        <taxon>Helotiaceae</taxon>
        <taxon>Hymenoscyphus</taxon>
    </lineage>
</organism>
<evidence type="ECO:0008006" key="3">
    <source>
        <dbReference type="Google" id="ProtNLM"/>
    </source>
</evidence>
<dbReference type="PANTHER" id="PTHR43591:SF96">
    <property type="entry name" value="PUTATIVE-RELATED"/>
    <property type="match status" value="1"/>
</dbReference>
<dbReference type="CDD" id="cd02440">
    <property type="entry name" value="AdoMet_MTases"/>
    <property type="match status" value="1"/>
</dbReference>
<dbReference type="InterPro" id="IPR029063">
    <property type="entry name" value="SAM-dependent_MTases_sf"/>
</dbReference>
<proteinExistence type="predicted"/>
<evidence type="ECO:0000313" key="2">
    <source>
        <dbReference type="Proteomes" id="UP000701801"/>
    </source>
</evidence>
<dbReference type="PANTHER" id="PTHR43591">
    <property type="entry name" value="METHYLTRANSFERASE"/>
    <property type="match status" value="1"/>
</dbReference>
<dbReference type="Proteomes" id="UP000701801">
    <property type="component" value="Unassembled WGS sequence"/>
</dbReference>
<accession>A0A9N9LCE8</accession>